<evidence type="ECO:0000256" key="1">
    <source>
        <dbReference type="ARBA" id="ARBA00023015"/>
    </source>
</evidence>
<dbReference type="Gene3D" id="2.170.150.80">
    <property type="entry name" value="NAC domain"/>
    <property type="match status" value="1"/>
</dbReference>
<reference evidence="7" key="1">
    <citation type="journal article" date="2016" name="Nature">
        <title>The genome of the seagrass Zostera marina reveals angiosperm adaptation to the sea.</title>
        <authorList>
            <person name="Olsen J.L."/>
            <person name="Rouze P."/>
            <person name="Verhelst B."/>
            <person name="Lin Y.-C."/>
            <person name="Bayer T."/>
            <person name="Collen J."/>
            <person name="Dattolo E."/>
            <person name="De Paoli E."/>
            <person name="Dittami S."/>
            <person name="Maumus F."/>
            <person name="Michel G."/>
            <person name="Kersting A."/>
            <person name="Lauritano C."/>
            <person name="Lohaus R."/>
            <person name="Toepel M."/>
            <person name="Tonon T."/>
            <person name="Vanneste K."/>
            <person name="Amirebrahimi M."/>
            <person name="Brakel J."/>
            <person name="Bostroem C."/>
            <person name="Chovatia M."/>
            <person name="Grimwood J."/>
            <person name="Jenkins J.W."/>
            <person name="Jueterbock A."/>
            <person name="Mraz A."/>
            <person name="Stam W.T."/>
            <person name="Tice H."/>
            <person name="Bornberg-Bauer E."/>
            <person name="Green P.J."/>
            <person name="Pearson G.A."/>
            <person name="Procaccini G."/>
            <person name="Duarte C.M."/>
            <person name="Schmutz J."/>
            <person name="Reusch T.B.H."/>
            <person name="Van de Peer Y."/>
        </authorList>
    </citation>
    <scope>NUCLEOTIDE SEQUENCE [LARGE SCALE GENOMIC DNA]</scope>
    <source>
        <strain evidence="7">cv. Finnish</strain>
    </source>
</reference>
<keyword evidence="1" id="KW-0805">Transcription regulation</keyword>
<dbReference type="PANTHER" id="PTHR31744">
    <property type="entry name" value="PROTEIN CUP-SHAPED COTYLEDON 2-RELATED"/>
    <property type="match status" value="1"/>
</dbReference>
<dbReference type="OrthoDB" id="622307at2759"/>
<evidence type="ECO:0000259" key="5">
    <source>
        <dbReference type="PROSITE" id="PS51005"/>
    </source>
</evidence>
<dbReference type="GO" id="GO:0003677">
    <property type="term" value="F:DNA binding"/>
    <property type="evidence" value="ECO:0007669"/>
    <property type="project" value="UniProtKB-KW"/>
</dbReference>
<accession>A0A0K9NW77</accession>
<dbReference type="InterPro" id="IPR036093">
    <property type="entry name" value="NAC_dom_sf"/>
</dbReference>
<keyword evidence="2" id="KW-0238">DNA-binding</keyword>
<evidence type="ECO:0000256" key="4">
    <source>
        <dbReference type="ARBA" id="ARBA00023242"/>
    </source>
</evidence>
<keyword evidence="4" id="KW-0539">Nucleus</keyword>
<dbReference type="EMBL" id="LFYR01001623">
    <property type="protein sequence ID" value="KMZ60302.1"/>
    <property type="molecule type" value="Genomic_DNA"/>
</dbReference>
<evidence type="ECO:0000256" key="3">
    <source>
        <dbReference type="ARBA" id="ARBA00023163"/>
    </source>
</evidence>
<dbReference type="PANTHER" id="PTHR31744:SF220">
    <property type="entry name" value="LOW QUALITY PROTEIN: NAC DOMAIN-CONTAINING PROTEIN 90-LIKE"/>
    <property type="match status" value="1"/>
</dbReference>
<keyword evidence="3" id="KW-0804">Transcription</keyword>
<dbReference type="SUPFAM" id="SSF101941">
    <property type="entry name" value="NAC domain"/>
    <property type="match status" value="1"/>
</dbReference>
<dbReference type="InterPro" id="IPR003441">
    <property type="entry name" value="NAC-dom"/>
</dbReference>
<feature type="domain" description="NAC" evidence="5">
    <location>
        <begin position="4"/>
        <end position="162"/>
    </location>
</feature>
<organism evidence="6 7">
    <name type="scientific">Zostera marina</name>
    <name type="common">Eelgrass</name>
    <dbReference type="NCBI Taxonomy" id="29655"/>
    <lineage>
        <taxon>Eukaryota</taxon>
        <taxon>Viridiplantae</taxon>
        <taxon>Streptophyta</taxon>
        <taxon>Embryophyta</taxon>
        <taxon>Tracheophyta</taxon>
        <taxon>Spermatophyta</taxon>
        <taxon>Magnoliopsida</taxon>
        <taxon>Liliopsida</taxon>
        <taxon>Zosteraceae</taxon>
        <taxon>Zostera</taxon>
    </lineage>
</organism>
<proteinExistence type="predicted"/>
<dbReference type="AlphaFoldDB" id="A0A0K9NW77"/>
<gene>
    <name evidence="6" type="ORF">ZOSMA_5G01690</name>
</gene>
<comment type="caution">
    <text evidence="6">The sequence shown here is derived from an EMBL/GenBank/DDBJ whole genome shotgun (WGS) entry which is preliminary data.</text>
</comment>
<evidence type="ECO:0000256" key="2">
    <source>
        <dbReference type="ARBA" id="ARBA00023125"/>
    </source>
</evidence>
<evidence type="ECO:0000313" key="7">
    <source>
        <dbReference type="Proteomes" id="UP000036987"/>
    </source>
</evidence>
<keyword evidence="7" id="KW-1185">Reference proteome</keyword>
<dbReference type="OMA" id="GWGQINE"/>
<name>A0A0K9NW77_ZOSMR</name>
<sequence length="232" mass="26898">MSNIPCGFRFYPTEEELVSFYLRHKLENTRNDIERVIPVVEVYSFEPWQLRQVSGEPNIGKSEQCFFFCPMQQREAQGGRPTRTTASGYWKATGTPVRVFSSSNTVQVIGIKKTMVFYHGKAPHGMKTEWKMNEYKALRPDQDDANSFRLCNDFSLCRIYIKNGCLRSFDRRPAAATSANVTQEEHQAQEYIVEQEVDISQHSIPSSNQGDYDDNFDPFENMDWKRLFTSLT</sequence>
<dbReference type="Proteomes" id="UP000036987">
    <property type="component" value="Unassembled WGS sequence"/>
</dbReference>
<dbReference type="PROSITE" id="PS51005">
    <property type="entry name" value="NAC"/>
    <property type="match status" value="1"/>
</dbReference>
<dbReference type="Pfam" id="PF02365">
    <property type="entry name" value="NAM"/>
    <property type="match status" value="1"/>
</dbReference>
<evidence type="ECO:0000313" key="6">
    <source>
        <dbReference type="EMBL" id="KMZ60302.1"/>
    </source>
</evidence>
<dbReference type="GO" id="GO:0006355">
    <property type="term" value="P:regulation of DNA-templated transcription"/>
    <property type="evidence" value="ECO:0007669"/>
    <property type="project" value="InterPro"/>
</dbReference>
<protein>
    <submittedName>
        <fullName evidence="6">NAC domain-containing protein 90</fullName>
    </submittedName>
</protein>